<comment type="caution">
    <text evidence="1">The sequence shown here is derived from an EMBL/GenBank/DDBJ whole genome shotgun (WGS) entry which is preliminary data.</text>
</comment>
<dbReference type="Proteomes" id="UP000028007">
    <property type="component" value="Unassembled WGS sequence"/>
</dbReference>
<dbReference type="AlphaFoldDB" id="A0A081PFH1"/>
<organism evidence="1 2">
    <name type="scientific">Pedobacter antarcticus 4BY</name>
    <dbReference type="NCBI Taxonomy" id="1358423"/>
    <lineage>
        <taxon>Bacteria</taxon>
        <taxon>Pseudomonadati</taxon>
        <taxon>Bacteroidota</taxon>
        <taxon>Sphingobacteriia</taxon>
        <taxon>Sphingobacteriales</taxon>
        <taxon>Sphingobacteriaceae</taxon>
        <taxon>Pedobacter</taxon>
    </lineage>
</organism>
<evidence type="ECO:0000313" key="2">
    <source>
        <dbReference type="Proteomes" id="UP000028007"/>
    </source>
</evidence>
<dbReference type="EMBL" id="JNFF01000072">
    <property type="protein sequence ID" value="KEQ29444.1"/>
    <property type="molecule type" value="Genomic_DNA"/>
</dbReference>
<proteinExistence type="predicted"/>
<evidence type="ECO:0000313" key="1">
    <source>
        <dbReference type="EMBL" id="KEQ29444.1"/>
    </source>
</evidence>
<dbReference type="Pfam" id="PF19781">
    <property type="entry name" value="DUF6266"/>
    <property type="match status" value="1"/>
</dbReference>
<sequence>MSKIKPGQIGDFSGKIGQVVIAKWRKLTVGRSAPKKSGKSPTEPQARQRSKFGLMTAFLGKFAEAINLGFPALTGNLSARNVATSLNIRNAIGGIAPAYVIDFAKVLLGNGKLNGVFNPLAESVPAEAALKVDWSINEIDARGTKPEDTICMMVYNPEDGSSLTHQSVAKREDLTATLRLPYSYTGHEVHAWLMLVAEDGKSASRSTYLGKHLIID</sequence>
<dbReference type="RefSeq" id="WP_037441810.1">
    <property type="nucleotide sequence ID" value="NZ_JNFF01000072.1"/>
</dbReference>
<keyword evidence="2" id="KW-1185">Reference proteome</keyword>
<reference evidence="1 2" key="1">
    <citation type="journal article" date="1992" name="Int. J. Syst. Bacteriol.">
        <title>Sphingobacterium antarcticus sp. nov. a Psychrotrophic Bacterium from the Soils of Schirmacher Oasis, Antarctica.</title>
        <authorList>
            <person name="Shivaji S."/>
            <person name="Ray M.K."/>
            <person name="Rao N.S."/>
            <person name="Saiserr L."/>
            <person name="Jagannadham M.V."/>
            <person name="Kumar G.S."/>
            <person name="Reddy G."/>
            <person name="Bhargava P.M."/>
        </authorList>
    </citation>
    <scope>NUCLEOTIDE SEQUENCE [LARGE SCALE GENOMIC DNA]</scope>
    <source>
        <strain evidence="1 2">4BY</strain>
    </source>
</reference>
<accession>A0A081PFH1</accession>
<name>A0A081PFH1_9SPHI</name>
<gene>
    <name evidence="1" type="ORF">N180_03550</name>
</gene>
<dbReference type="InterPro" id="IPR046233">
    <property type="entry name" value="DUF6266"/>
</dbReference>
<dbReference type="OrthoDB" id="665435at2"/>
<dbReference type="eggNOG" id="ENOG502Z9ST">
    <property type="taxonomic scope" value="Bacteria"/>
</dbReference>
<protein>
    <submittedName>
        <fullName evidence="1">Uncharacterized protein</fullName>
    </submittedName>
</protein>